<feature type="compositionally biased region" description="Polar residues" evidence="1">
    <location>
        <begin position="103"/>
        <end position="124"/>
    </location>
</feature>
<evidence type="ECO:0000259" key="2">
    <source>
        <dbReference type="PROSITE" id="PS50800"/>
    </source>
</evidence>
<dbReference type="Pfam" id="PF02037">
    <property type="entry name" value="SAP"/>
    <property type="match status" value="1"/>
</dbReference>
<sequence length="405" mass="46622">RYATTNMRSKQKGRNMDAPDLFDEEPAFKRQEVRRSQMSLDTLRTIAEQLNLETSGNKTDLVKRITLNCTRNMPQQSVPSSSTVNVYQEDVDNDTLATEYFRSDNQQQRGNSFTESSSDQSDVETITRKKQKTKPSEMVAFLTELKKLRKDMNNMNMRVEETRTKSKIDDEWPEQNFEKQRDQHEYDTIRAIGKELDLALNALSVDEALEYIESAKKRVKDRLTTLRVVKKYGWDVAVELPLSKDDDFVEQREAIEKAQQIAATKRKGKIDIKSPQDQSIIKEHSAMNRTQGITGRTLTAITAAVSDTWHLTALQQKTKGHLTNKQNQIIQETTVNYTRAIEINVIGRLNHPSSVAYWENKIKASPLIIGWLTNGFPLFPRGLLPLAALPEQRQYTMNHEQTEWI</sequence>
<comment type="caution">
    <text evidence="3">The sequence shown here is derived from an EMBL/GenBank/DDBJ whole genome shotgun (WGS) entry which is preliminary data.</text>
</comment>
<name>A0A9N9NTC0_9GLOM</name>
<feature type="non-terminal residue" evidence="3">
    <location>
        <position position="405"/>
    </location>
</feature>
<gene>
    <name evidence="3" type="ORF">RFULGI_LOCUS14126</name>
</gene>
<accession>A0A9N9NTC0</accession>
<keyword evidence="4" id="KW-1185">Reference proteome</keyword>
<dbReference type="Proteomes" id="UP000789396">
    <property type="component" value="Unassembled WGS sequence"/>
</dbReference>
<evidence type="ECO:0000313" key="4">
    <source>
        <dbReference type="Proteomes" id="UP000789396"/>
    </source>
</evidence>
<feature type="region of interest" description="Disordered" evidence="1">
    <location>
        <begin position="101"/>
        <end position="134"/>
    </location>
</feature>
<dbReference type="EMBL" id="CAJVPZ010039941">
    <property type="protein sequence ID" value="CAG8758524.1"/>
    <property type="molecule type" value="Genomic_DNA"/>
</dbReference>
<protein>
    <submittedName>
        <fullName evidence="3">12858_t:CDS:1</fullName>
    </submittedName>
</protein>
<feature type="non-terminal residue" evidence="3">
    <location>
        <position position="1"/>
    </location>
</feature>
<reference evidence="3" key="1">
    <citation type="submission" date="2021-06" db="EMBL/GenBank/DDBJ databases">
        <authorList>
            <person name="Kallberg Y."/>
            <person name="Tangrot J."/>
            <person name="Rosling A."/>
        </authorList>
    </citation>
    <scope>NUCLEOTIDE SEQUENCE</scope>
    <source>
        <strain evidence="3">IN212</strain>
    </source>
</reference>
<dbReference type="InterPro" id="IPR003034">
    <property type="entry name" value="SAP_dom"/>
</dbReference>
<organism evidence="3 4">
    <name type="scientific">Racocetra fulgida</name>
    <dbReference type="NCBI Taxonomy" id="60492"/>
    <lineage>
        <taxon>Eukaryota</taxon>
        <taxon>Fungi</taxon>
        <taxon>Fungi incertae sedis</taxon>
        <taxon>Mucoromycota</taxon>
        <taxon>Glomeromycotina</taxon>
        <taxon>Glomeromycetes</taxon>
        <taxon>Diversisporales</taxon>
        <taxon>Gigasporaceae</taxon>
        <taxon>Racocetra</taxon>
    </lineage>
</organism>
<feature type="domain" description="SAP" evidence="2">
    <location>
        <begin position="35"/>
        <end position="69"/>
    </location>
</feature>
<evidence type="ECO:0000313" key="3">
    <source>
        <dbReference type="EMBL" id="CAG8758524.1"/>
    </source>
</evidence>
<dbReference type="AlphaFoldDB" id="A0A9N9NTC0"/>
<dbReference type="PROSITE" id="PS50800">
    <property type="entry name" value="SAP"/>
    <property type="match status" value="1"/>
</dbReference>
<proteinExistence type="predicted"/>
<evidence type="ECO:0000256" key="1">
    <source>
        <dbReference type="SAM" id="MobiDB-lite"/>
    </source>
</evidence>
<feature type="region of interest" description="Disordered" evidence="1">
    <location>
        <begin position="1"/>
        <end position="20"/>
    </location>
</feature>